<keyword evidence="10" id="KW-1185">Reference proteome</keyword>
<evidence type="ECO:0000256" key="5">
    <source>
        <dbReference type="ARBA" id="ARBA00022968"/>
    </source>
</evidence>
<evidence type="ECO:0000256" key="6">
    <source>
        <dbReference type="ARBA" id="ARBA00023157"/>
    </source>
</evidence>
<dbReference type="EnsemblMetazoa" id="SCAU007695-RA">
    <property type="protein sequence ID" value="SCAU007695-PA"/>
    <property type="gene ID" value="SCAU007695"/>
</dbReference>
<evidence type="ECO:0000256" key="1">
    <source>
        <dbReference type="ARBA" id="ARBA00004606"/>
    </source>
</evidence>
<evidence type="ECO:0000313" key="9">
    <source>
        <dbReference type="EnsemblMetazoa" id="SCAU007695-PA"/>
    </source>
</evidence>
<keyword evidence="2 7" id="KW-0645">Protease</keyword>
<protein>
    <recommendedName>
        <fullName evidence="8">Peptidase S1 domain-containing protein</fullName>
    </recommendedName>
</protein>
<feature type="domain" description="Peptidase S1" evidence="8">
    <location>
        <begin position="1"/>
        <end position="214"/>
    </location>
</feature>
<dbReference type="GO" id="GO:0004252">
    <property type="term" value="F:serine-type endopeptidase activity"/>
    <property type="evidence" value="ECO:0007669"/>
    <property type="project" value="InterPro"/>
</dbReference>
<dbReference type="PANTHER" id="PTHR24252">
    <property type="entry name" value="ACROSIN-RELATED"/>
    <property type="match status" value="1"/>
</dbReference>
<evidence type="ECO:0000256" key="3">
    <source>
        <dbReference type="ARBA" id="ARBA00022801"/>
    </source>
</evidence>
<evidence type="ECO:0000313" key="10">
    <source>
        <dbReference type="Proteomes" id="UP000095300"/>
    </source>
</evidence>
<evidence type="ECO:0000256" key="4">
    <source>
        <dbReference type="ARBA" id="ARBA00022825"/>
    </source>
</evidence>
<evidence type="ECO:0000259" key="8">
    <source>
        <dbReference type="PROSITE" id="PS50240"/>
    </source>
</evidence>
<dbReference type="SUPFAM" id="SSF50494">
    <property type="entry name" value="Trypsin-like serine proteases"/>
    <property type="match status" value="1"/>
</dbReference>
<dbReference type="GO" id="GO:0006508">
    <property type="term" value="P:proteolysis"/>
    <property type="evidence" value="ECO:0007669"/>
    <property type="project" value="UniProtKB-KW"/>
</dbReference>
<dbReference type="Proteomes" id="UP000095300">
    <property type="component" value="Unassembled WGS sequence"/>
</dbReference>
<dbReference type="PRINTS" id="PR00722">
    <property type="entry name" value="CHYMOTRYPSIN"/>
</dbReference>
<dbReference type="PROSITE" id="PS00135">
    <property type="entry name" value="TRYPSIN_SER"/>
    <property type="match status" value="1"/>
</dbReference>
<organism evidence="9 10">
    <name type="scientific">Stomoxys calcitrans</name>
    <name type="common">Stable fly</name>
    <name type="synonym">Conops calcitrans</name>
    <dbReference type="NCBI Taxonomy" id="35570"/>
    <lineage>
        <taxon>Eukaryota</taxon>
        <taxon>Metazoa</taxon>
        <taxon>Ecdysozoa</taxon>
        <taxon>Arthropoda</taxon>
        <taxon>Hexapoda</taxon>
        <taxon>Insecta</taxon>
        <taxon>Pterygota</taxon>
        <taxon>Neoptera</taxon>
        <taxon>Endopterygota</taxon>
        <taxon>Diptera</taxon>
        <taxon>Brachycera</taxon>
        <taxon>Muscomorpha</taxon>
        <taxon>Muscoidea</taxon>
        <taxon>Muscidae</taxon>
        <taxon>Stomoxys</taxon>
    </lineage>
</organism>
<name>A0A1I8PFQ3_STOCA</name>
<reference evidence="9" key="1">
    <citation type="submission" date="2020-05" db="UniProtKB">
        <authorList>
            <consortium name="EnsemblMetazoa"/>
        </authorList>
    </citation>
    <scope>IDENTIFICATION</scope>
    <source>
        <strain evidence="9">USDA</strain>
    </source>
</reference>
<dbReference type="STRING" id="35570.A0A1I8PFQ3"/>
<dbReference type="CDD" id="cd00190">
    <property type="entry name" value="Tryp_SPc"/>
    <property type="match status" value="1"/>
</dbReference>
<evidence type="ECO:0000256" key="2">
    <source>
        <dbReference type="ARBA" id="ARBA00022670"/>
    </source>
</evidence>
<dbReference type="SMART" id="SM00020">
    <property type="entry name" value="Tryp_SPc"/>
    <property type="match status" value="1"/>
</dbReference>
<dbReference type="InterPro" id="IPR001254">
    <property type="entry name" value="Trypsin_dom"/>
</dbReference>
<dbReference type="FunFam" id="2.40.10.10:FF:000006">
    <property type="entry name" value="Serine proteinase stubble"/>
    <property type="match status" value="1"/>
</dbReference>
<dbReference type="Gene3D" id="2.40.10.10">
    <property type="entry name" value="Trypsin-like serine proteases"/>
    <property type="match status" value="1"/>
</dbReference>
<comment type="subcellular location">
    <subcellularLocation>
        <location evidence="1">Membrane</location>
        <topology evidence="1">Single-pass type II membrane protein</topology>
    </subcellularLocation>
</comment>
<dbReference type="InterPro" id="IPR033116">
    <property type="entry name" value="TRYPSIN_SER"/>
</dbReference>
<keyword evidence="3 7" id="KW-0378">Hydrolase</keyword>
<dbReference type="OrthoDB" id="10012881at2759"/>
<keyword evidence="5" id="KW-0735">Signal-anchor</keyword>
<accession>A0A1I8PFQ3</accession>
<dbReference type="Pfam" id="PF00089">
    <property type="entry name" value="Trypsin"/>
    <property type="match status" value="1"/>
</dbReference>
<dbReference type="PROSITE" id="PS50240">
    <property type="entry name" value="TRYPSIN_DOM"/>
    <property type="match status" value="1"/>
</dbReference>
<keyword evidence="5" id="KW-0812">Transmembrane</keyword>
<evidence type="ECO:0000256" key="7">
    <source>
        <dbReference type="RuleBase" id="RU363034"/>
    </source>
</evidence>
<keyword evidence="6" id="KW-1015">Disulfide bond</keyword>
<dbReference type="GO" id="GO:0016020">
    <property type="term" value="C:membrane"/>
    <property type="evidence" value="ECO:0007669"/>
    <property type="project" value="UniProtKB-SubCell"/>
</dbReference>
<dbReference type="VEuPathDB" id="VectorBase:SCAU007695"/>
<gene>
    <name evidence="9" type="primary">106095433</name>
</gene>
<dbReference type="PANTHER" id="PTHR24252:SF7">
    <property type="entry name" value="HYALIN"/>
    <property type="match status" value="1"/>
</dbReference>
<dbReference type="PROSITE" id="PS00134">
    <property type="entry name" value="TRYPSIN_HIS"/>
    <property type="match status" value="1"/>
</dbReference>
<proteinExistence type="predicted"/>
<dbReference type="AlphaFoldDB" id="A0A1I8PFQ3"/>
<dbReference type="InterPro" id="IPR018114">
    <property type="entry name" value="TRYPSIN_HIS"/>
</dbReference>
<dbReference type="InterPro" id="IPR043504">
    <property type="entry name" value="Peptidase_S1_PA_chymotrypsin"/>
</dbReference>
<dbReference type="InterPro" id="IPR009003">
    <property type="entry name" value="Peptidase_S1_PA"/>
</dbReference>
<sequence length="221" mass="24018">MLRGSFQFCGATLINDRYALTAAHCVHGMDMKGITIRLLQLDKNAASEGILRRVTAVNMHRQYSTTTLQHDIALLKLDQPVPLRDPIRPICLPVGTNHNFDFKPAIVAGWGLTSDGGSSSSYLREVTVPVLTNAQCKATSYQSMIVETMLCAGYLEGGKDACQGDSGGPLIVRESNFFRLAGVVSFGYGCASPDAPGVYTRVSKYLDWIAANTRDACYCVR</sequence>
<dbReference type="InterPro" id="IPR001314">
    <property type="entry name" value="Peptidase_S1A"/>
</dbReference>
<keyword evidence="4 7" id="KW-0720">Serine protease</keyword>